<evidence type="ECO:0000313" key="2">
    <source>
        <dbReference type="EMBL" id="CBL87461.1"/>
    </source>
</evidence>
<dbReference type="Pfam" id="PF19841">
    <property type="entry name" value="GldN"/>
    <property type="match status" value="1"/>
</dbReference>
<dbReference type="EMBL" id="FQ032818">
    <property type="protein sequence ID" value="CBL87339.1"/>
    <property type="molecule type" value="Genomic_DNA"/>
</dbReference>
<name>F4MMH6_9BACT</name>
<dbReference type="EMBL" id="FQ032824">
    <property type="protein sequence ID" value="CBL87461.1"/>
    <property type="molecule type" value="Genomic_DNA"/>
</dbReference>
<dbReference type="NCBIfam" id="TIGR03523">
    <property type="entry name" value="GldN"/>
    <property type="match status" value="1"/>
</dbReference>
<accession>F4MMH6</accession>
<protein>
    <submittedName>
        <fullName evidence="1">Gliding motility protein gldO</fullName>
    </submittedName>
</protein>
<sequence length="290" mass="34367">MKTFLTIPLCLFLLTVSIGYSQNIGDLYQYEAMEGREILDYPELLERDVSWQKRVYRRIDVREKMNLRFIDEKNPFLNVLLEAIDDGVPFYGVKTKENVMARAQYAVPFTVNAQFPKDDITMKKKKGYMIDFSDTVSSVVSSTDRSMTHKDWKPTDVVYYEIVEDWYVDDRYGKMQVRIAGIRPQLEFQTYDAIADATQFNELSYWVPYDLLRPYLAHAQAPNYENGVHTISWDEIFQFRMFTSYIAKDDLTPQNQYLEDMFPNSSFRKKLSAEEMFNELFMLEQSLWSY</sequence>
<proteinExistence type="predicted"/>
<reference evidence="1" key="2">
    <citation type="journal article" date="2012" name="Environ. Microbiol.">
        <title>Genomic content of uncultured Bacteroidetes from contrasting oceanic provinces in the North Atlantic Ocean.</title>
        <authorList>
            <person name="Gomez-Pereira P.R."/>
            <person name="Schuler M."/>
            <person name="Fuchs B.M."/>
            <person name="Bennke C."/>
            <person name="Teeling H."/>
            <person name="Waldmann J."/>
            <person name="Richter M."/>
            <person name="Barbe V."/>
            <person name="Bataille E."/>
            <person name="Glockner F.O."/>
            <person name="Amann R."/>
        </authorList>
    </citation>
    <scope>NUCLEOTIDE SEQUENCE</scope>
</reference>
<reference evidence="1" key="1">
    <citation type="submission" date="2010-05" db="EMBL/GenBank/DDBJ databases">
        <authorList>
            <person name="Genoscope - CEA"/>
        </authorList>
    </citation>
    <scope>NUCLEOTIDE SEQUENCE</scope>
</reference>
<organism evidence="1">
    <name type="scientific">uncultured Sphingobacteriia bacterium</name>
    <dbReference type="NCBI Taxonomy" id="246143"/>
    <lineage>
        <taxon>Bacteria</taxon>
        <taxon>Pseudomonadati</taxon>
        <taxon>Bacteroidota</taxon>
        <taxon>Sphingobacteriia</taxon>
        <taxon>environmental samples</taxon>
    </lineage>
</organism>
<evidence type="ECO:0000313" key="1">
    <source>
        <dbReference type="EMBL" id="CBL87339.1"/>
    </source>
</evidence>
<gene>
    <name evidence="1" type="primary">gldO</name>
    <name evidence="1" type="ORF">S18_1049_0020</name>
    <name evidence="2" type="ORF">S18_858_0014</name>
</gene>
<dbReference type="InterPro" id="IPR019847">
    <property type="entry name" value="Gliding_motility_assoc_GldN"/>
</dbReference>
<dbReference type="AlphaFoldDB" id="F4MMH6"/>